<accession>A0ABU5MXZ4</accession>
<feature type="domain" description="SH3b" evidence="3">
    <location>
        <begin position="81"/>
        <end position="144"/>
    </location>
</feature>
<dbReference type="PANTHER" id="PTHR34408:SF1">
    <property type="entry name" value="GLYCOSYL HYDROLASE FAMILY 19 DOMAIN-CONTAINING PROTEIN HI_1415"/>
    <property type="match status" value="1"/>
</dbReference>
<keyword evidence="5" id="KW-1185">Reference proteome</keyword>
<evidence type="ECO:0000256" key="1">
    <source>
        <dbReference type="SAM" id="MobiDB-lite"/>
    </source>
</evidence>
<dbReference type="PROSITE" id="PS51781">
    <property type="entry name" value="SH3B"/>
    <property type="match status" value="1"/>
</dbReference>
<dbReference type="Proteomes" id="UP001290861">
    <property type="component" value="Unassembled WGS sequence"/>
</dbReference>
<dbReference type="EMBL" id="JARVCO010000010">
    <property type="protein sequence ID" value="MDZ8119045.1"/>
    <property type="molecule type" value="Genomic_DNA"/>
</dbReference>
<feature type="compositionally biased region" description="Acidic residues" evidence="1">
    <location>
        <begin position="154"/>
        <end position="169"/>
    </location>
</feature>
<evidence type="ECO:0000313" key="4">
    <source>
        <dbReference type="EMBL" id="MDZ8119045.1"/>
    </source>
</evidence>
<reference evidence="4 5" key="1">
    <citation type="journal article" date="2024" name="Appl. Environ. Microbiol.">
        <title>Pontiella agarivorans sp. nov., a novel marine anaerobic bacterium capable of degrading macroalgal polysaccharides and fixing nitrogen.</title>
        <authorList>
            <person name="Liu N."/>
            <person name="Kivenson V."/>
            <person name="Peng X."/>
            <person name="Cui Z."/>
            <person name="Lankiewicz T.S."/>
            <person name="Gosselin K.M."/>
            <person name="English C.J."/>
            <person name="Blair E.M."/>
            <person name="O'Malley M.A."/>
            <person name="Valentine D.L."/>
        </authorList>
    </citation>
    <scope>NUCLEOTIDE SEQUENCE [LARGE SCALE GENOMIC DNA]</scope>
    <source>
        <strain evidence="4 5">NLcol2</strain>
    </source>
</reference>
<keyword evidence="2" id="KW-0732">Signal</keyword>
<evidence type="ECO:0000256" key="2">
    <source>
        <dbReference type="SAM" id="SignalP"/>
    </source>
</evidence>
<feature type="signal peptide" evidence="2">
    <location>
        <begin position="1"/>
        <end position="17"/>
    </location>
</feature>
<name>A0ABU5MXZ4_9BACT</name>
<proteinExistence type="predicted"/>
<comment type="caution">
    <text evidence="4">The sequence shown here is derived from an EMBL/GenBank/DDBJ whole genome shotgun (WGS) entry which is preliminary data.</text>
</comment>
<evidence type="ECO:0000313" key="5">
    <source>
        <dbReference type="Proteomes" id="UP001290861"/>
    </source>
</evidence>
<dbReference type="SMART" id="SM00287">
    <property type="entry name" value="SH3b"/>
    <property type="match status" value="2"/>
</dbReference>
<dbReference type="Pfam" id="PF08239">
    <property type="entry name" value="SH3_3"/>
    <property type="match status" value="2"/>
</dbReference>
<sequence length="273" mass="30640">MKILMMILAVAASTAFAQSNVYRRVKVTGDRVSLRAQPGLEGELLDRAMRGEEMPYIDHTNGWYAVQAPSNLNFWVFGNYVDNGKVLPKKLNVRSGPSQNYNVVTIVLRDELVDVRGEFNGWLKIAPPKGTRVWISSDYSEILQPARPETAAAPEEEPQPEPVVEEELKEEAGADQSASEAPAFLMSLDKSRKQGVNDEYPGIIRRANPGLYKLVLKTDTFEETICLIRGEINQMEKFLNYPVLLKGRIYWVKGVDVPVMIPTHIIPNPILSE</sequence>
<evidence type="ECO:0000259" key="3">
    <source>
        <dbReference type="PROSITE" id="PS51781"/>
    </source>
</evidence>
<dbReference type="RefSeq" id="WP_322608835.1">
    <property type="nucleotide sequence ID" value="NZ_JARVCO010000010.1"/>
</dbReference>
<protein>
    <submittedName>
        <fullName evidence="4">SH3 domain-containing protein</fullName>
    </submittedName>
</protein>
<organism evidence="4 5">
    <name type="scientific">Pontiella agarivorans</name>
    <dbReference type="NCBI Taxonomy" id="3038953"/>
    <lineage>
        <taxon>Bacteria</taxon>
        <taxon>Pseudomonadati</taxon>
        <taxon>Kiritimatiellota</taxon>
        <taxon>Kiritimatiellia</taxon>
        <taxon>Kiritimatiellales</taxon>
        <taxon>Pontiellaceae</taxon>
        <taxon>Pontiella</taxon>
    </lineage>
</organism>
<gene>
    <name evidence="4" type="ORF">P9H32_10450</name>
</gene>
<feature type="region of interest" description="Disordered" evidence="1">
    <location>
        <begin position="146"/>
        <end position="179"/>
    </location>
</feature>
<feature type="chain" id="PRO_5046393904" evidence="2">
    <location>
        <begin position="18"/>
        <end position="273"/>
    </location>
</feature>
<dbReference type="Gene3D" id="2.30.30.40">
    <property type="entry name" value="SH3 Domains"/>
    <property type="match status" value="2"/>
</dbReference>
<dbReference type="InterPro" id="IPR003646">
    <property type="entry name" value="SH3-like_bac-type"/>
</dbReference>
<dbReference type="InterPro" id="IPR052354">
    <property type="entry name" value="Cell_Wall_Dynamics_Protein"/>
</dbReference>
<dbReference type="PANTHER" id="PTHR34408">
    <property type="entry name" value="FAMILY PROTEIN, PUTATIVE-RELATED"/>
    <property type="match status" value="1"/>
</dbReference>